<dbReference type="STRING" id="228230.RMCC_3749"/>
<gene>
    <name evidence="3" type="ORF">RMCC_3749</name>
</gene>
<comment type="caution">
    <text evidence="3">The sequence shown here is derived from an EMBL/GenBank/DDBJ whole genome shotgun (WGS) entry which is preliminary data.</text>
</comment>
<feature type="transmembrane region" description="Helical" evidence="1">
    <location>
        <begin position="135"/>
        <end position="157"/>
    </location>
</feature>
<dbReference type="RefSeq" id="WP_062657757.1">
    <property type="nucleotide sequence ID" value="NZ_BCSY01000058.1"/>
</dbReference>
<name>A0A124E2H1_MYCCR</name>
<keyword evidence="1" id="KW-0812">Transmembrane</keyword>
<dbReference type="Pfam" id="PF19053">
    <property type="entry name" value="EccD"/>
    <property type="match status" value="1"/>
</dbReference>
<feature type="transmembrane region" description="Helical" evidence="1">
    <location>
        <begin position="348"/>
        <end position="372"/>
    </location>
</feature>
<feature type="transmembrane region" description="Helical" evidence="1">
    <location>
        <begin position="467"/>
        <end position="486"/>
    </location>
</feature>
<feature type="transmembrane region" description="Helical" evidence="1">
    <location>
        <begin position="275"/>
        <end position="292"/>
    </location>
</feature>
<accession>A0A124E2H1</accession>
<keyword evidence="1" id="KW-0472">Membrane</keyword>
<dbReference type="Proteomes" id="UP000069443">
    <property type="component" value="Unassembled WGS sequence"/>
</dbReference>
<sequence>MTQPTSVLSDTTFVAVNVHARDTAFQCKLHAHTPVVALLPQLRDKLRDIVKTGPSADYLTDTRVEWALEAGPIRDRLDPEATLDQAGIVPGSDLYLTRRTRTESYPVLRDDLADGTAEVSKRMFAVLDGRDTRRLGVFTLPLAVAAVSVIGICDVLTSGESARWIVCAALAALVAMCASVAAVLTHTRTTYGDVSAGLCVAAYITAGSSALLAVPRDLGIWHLTTVAAALGTLAVLLSSITGNRPAGLHVGVGAVALYAVLVGLLHMVLAVSPQAVAAQLAFTSLLVILWCTQTSRLVGRVRVNYLPTTGEPLLRRNDMSVAAVSRRSTSASAIESMLNQEARVIETLNALIGMVSAAGLSLVAAAAAGGYFTANYEWHMFALVATASVVVVAVGRGLVVRAAALPLMITGPLAWTAYLIGRSLSATPADTAVLLAGSIPLLVGLLFSAIWAIRAQTLHSPLSKRRLEILATLAVVTVFPLLVLIMDGWSKVRNR</sequence>
<dbReference type="InterPro" id="IPR006707">
    <property type="entry name" value="T7SS_EccD"/>
</dbReference>
<reference evidence="4" key="1">
    <citation type="journal article" date="2016" name="Genome Announc.">
        <title>Draft Genome Sequences of Five Rapidly Growing Mycobacterium Species, M. thermoresistibile, M. fortuitum subsp. acetamidolyticum, M. canariasense, M. brisbanense, and M. novocastrense.</title>
        <authorList>
            <person name="Katahira K."/>
            <person name="Ogura Y."/>
            <person name="Gotoh Y."/>
            <person name="Hayashi T."/>
        </authorList>
    </citation>
    <scope>NUCLEOTIDE SEQUENCE [LARGE SCALE GENOMIC DNA]</scope>
    <source>
        <strain evidence="4">JCM15298</strain>
    </source>
</reference>
<evidence type="ECO:0000259" key="2">
    <source>
        <dbReference type="Pfam" id="PF19053"/>
    </source>
</evidence>
<evidence type="ECO:0000313" key="4">
    <source>
        <dbReference type="Proteomes" id="UP000069443"/>
    </source>
</evidence>
<reference evidence="4" key="2">
    <citation type="submission" date="2016-02" db="EMBL/GenBank/DDBJ databases">
        <title>Draft genome sequence of five rapidly growing Mycobacterium species.</title>
        <authorList>
            <person name="Katahira K."/>
            <person name="Gotou Y."/>
            <person name="Iida K."/>
            <person name="Ogura Y."/>
            <person name="Hayashi T."/>
        </authorList>
    </citation>
    <scope>NUCLEOTIDE SEQUENCE [LARGE SCALE GENOMIC DNA]</scope>
    <source>
        <strain evidence="4">JCM15298</strain>
    </source>
</reference>
<dbReference type="NCBIfam" id="TIGR03920">
    <property type="entry name" value="T7SS_EccD"/>
    <property type="match status" value="1"/>
</dbReference>
<feature type="transmembrane region" description="Helical" evidence="1">
    <location>
        <begin position="220"/>
        <end position="240"/>
    </location>
</feature>
<feature type="transmembrane region" description="Helical" evidence="1">
    <location>
        <begin position="163"/>
        <end position="184"/>
    </location>
</feature>
<keyword evidence="4" id="KW-1185">Reference proteome</keyword>
<feature type="transmembrane region" description="Helical" evidence="1">
    <location>
        <begin position="378"/>
        <end position="395"/>
    </location>
</feature>
<dbReference type="OrthoDB" id="4641630at2"/>
<dbReference type="InterPro" id="IPR044049">
    <property type="entry name" value="EccD_transm"/>
</dbReference>
<feature type="domain" description="EccD-like transmembrane" evidence="2">
    <location>
        <begin position="142"/>
        <end position="493"/>
    </location>
</feature>
<keyword evidence="1" id="KW-1133">Transmembrane helix</keyword>
<dbReference type="GO" id="GO:0005886">
    <property type="term" value="C:plasma membrane"/>
    <property type="evidence" value="ECO:0007669"/>
    <property type="project" value="UniProtKB-SubCell"/>
</dbReference>
<feature type="transmembrane region" description="Helical" evidence="1">
    <location>
        <begin position="196"/>
        <end position="214"/>
    </location>
</feature>
<evidence type="ECO:0000313" key="3">
    <source>
        <dbReference type="EMBL" id="GAS96783.1"/>
    </source>
</evidence>
<dbReference type="AlphaFoldDB" id="A0A124E2H1"/>
<protein>
    <submittedName>
        <fullName evidence="3">Type VII secretion integral membrane protein Ecc D</fullName>
    </submittedName>
</protein>
<dbReference type="EMBL" id="BCSY01000058">
    <property type="protein sequence ID" value="GAS96783.1"/>
    <property type="molecule type" value="Genomic_DNA"/>
</dbReference>
<evidence type="ECO:0000256" key="1">
    <source>
        <dbReference type="SAM" id="Phobius"/>
    </source>
</evidence>
<proteinExistence type="predicted"/>
<organism evidence="3 4">
    <name type="scientific">Mycolicibacterium canariasense</name>
    <name type="common">Mycobacterium canariasense</name>
    <dbReference type="NCBI Taxonomy" id="228230"/>
    <lineage>
        <taxon>Bacteria</taxon>
        <taxon>Bacillati</taxon>
        <taxon>Actinomycetota</taxon>
        <taxon>Actinomycetes</taxon>
        <taxon>Mycobacteriales</taxon>
        <taxon>Mycobacteriaceae</taxon>
        <taxon>Mycolicibacterium</taxon>
    </lineage>
</organism>
<dbReference type="Gene3D" id="3.10.20.90">
    <property type="entry name" value="Phosphatidylinositol 3-kinase Catalytic Subunit, Chain A, domain 1"/>
    <property type="match status" value="1"/>
</dbReference>
<feature type="transmembrane region" description="Helical" evidence="1">
    <location>
        <begin position="432"/>
        <end position="455"/>
    </location>
</feature>
<feature type="transmembrane region" description="Helical" evidence="1">
    <location>
        <begin position="247"/>
        <end position="269"/>
    </location>
</feature>